<comment type="caution">
    <text evidence="1">The sequence shown here is derived from an EMBL/GenBank/DDBJ whole genome shotgun (WGS) entry which is preliminary data.</text>
</comment>
<reference evidence="1 2" key="1">
    <citation type="submission" date="2019-06" db="EMBL/GenBank/DDBJ databases">
        <title>Genomic Encyclopedia of Archaeal and Bacterial Type Strains, Phase II (KMG-II): from individual species to whole genera.</title>
        <authorList>
            <person name="Goeker M."/>
        </authorList>
    </citation>
    <scope>NUCLEOTIDE SEQUENCE [LARGE SCALE GENOMIC DNA]</scope>
    <source>
        <strain evidence="1 2">DSM 24789</strain>
    </source>
</reference>
<evidence type="ECO:0000313" key="2">
    <source>
        <dbReference type="Proteomes" id="UP000320773"/>
    </source>
</evidence>
<proteinExistence type="predicted"/>
<accession>A0A543G8B7</accession>
<gene>
    <name evidence="1" type="ORF">BC670_3378</name>
</gene>
<sequence length="62" mass="7289">MIFFNIFNIFNPWVETQGDYIGRPAGTFGVITRITKSHRDDRYYNFGIHPDEVKEKQAIKVP</sequence>
<protein>
    <submittedName>
        <fullName evidence="1">Uncharacterized protein</fullName>
    </submittedName>
</protein>
<name>A0A543G8B7_9FLAO</name>
<dbReference type="AlphaFoldDB" id="A0A543G8B7"/>
<dbReference type="Proteomes" id="UP000320773">
    <property type="component" value="Unassembled WGS sequence"/>
</dbReference>
<dbReference type="EMBL" id="VFPJ01000001">
    <property type="protein sequence ID" value="TQM42327.1"/>
    <property type="molecule type" value="Genomic_DNA"/>
</dbReference>
<organism evidence="1 2">
    <name type="scientific">Flavobacterium branchiophilum</name>
    <dbReference type="NCBI Taxonomy" id="55197"/>
    <lineage>
        <taxon>Bacteria</taxon>
        <taxon>Pseudomonadati</taxon>
        <taxon>Bacteroidota</taxon>
        <taxon>Flavobacteriia</taxon>
        <taxon>Flavobacteriales</taxon>
        <taxon>Flavobacteriaceae</taxon>
        <taxon>Flavobacterium</taxon>
    </lineage>
</organism>
<evidence type="ECO:0000313" key="1">
    <source>
        <dbReference type="EMBL" id="TQM42327.1"/>
    </source>
</evidence>